<protein>
    <submittedName>
        <fullName evidence="2">Xylose isomerase</fullName>
    </submittedName>
</protein>
<dbReference type="OrthoDB" id="9782669at2"/>
<dbReference type="PROSITE" id="PS51318">
    <property type="entry name" value="TAT"/>
    <property type="match status" value="1"/>
</dbReference>
<dbReference type="SUPFAM" id="SSF51658">
    <property type="entry name" value="Xylose isomerase-like"/>
    <property type="match status" value="1"/>
</dbReference>
<dbReference type="EMBL" id="BKAG01000015">
    <property type="protein sequence ID" value="GEP43175.1"/>
    <property type="molecule type" value="Genomic_DNA"/>
</dbReference>
<dbReference type="Proteomes" id="UP000321577">
    <property type="component" value="Unassembled WGS sequence"/>
</dbReference>
<proteinExistence type="predicted"/>
<feature type="domain" description="Xylose isomerase-like TIM barrel" evidence="1">
    <location>
        <begin position="69"/>
        <end position="279"/>
    </location>
</feature>
<dbReference type="InterPro" id="IPR036237">
    <property type="entry name" value="Xyl_isomerase-like_sf"/>
</dbReference>
<gene>
    <name evidence="2" type="ORF">BGE01nite_24660</name>
</gene>
<accession>A0A512M8X2</accession>
<dbReference type="PANTHER" id="PTHR12110:SF41">
    <property type="entry name" value="INOSOSE DEHYDRATASE"/>
    <property type="match status" value="1"/>
</dbReference>
<keyword evidence="2" id="KW-0413">Isomerase</keyword>
<dbReference type="PANTHER" id="PTHR12110">
    <property type="entry name" value="HYDROXYPYRUVATE ISOMERASE"/>
    <property type="match status" value="1"/>
</dbReference>
<dbReference type="AlphaFoldDB" id="A0A512M8X2"/>
<keyword evidence="3" id="KW-1185">Reference proteome</keyword>
<dbReference type="InterPro" id="IPR013022">
    <property type="entry name" value="Xyl_isomerase-like_TIM-brl"/>
</dbReference>
<evidence type="ECO:0000259" key="1">
    <source>
        <dbReference type="Pfam" id="PF01261"/>
    </source>
</evidence>
<dbReference type="GO" id="GO:0016853">
    <property type="term" value="F:isomerase activity"/>
    <property type="evidence" value="ECO:0007669"/>
    <property type="project" value="UniProtKB-KW"/>
</dbReference>
<evidence type="ECO:0000313" key="2">
    <source>
        <dbReference type="EMBL" id="GEP43175.1"/>
    </source>
</evidence>
<name>A0A512M8X2_9BACT</name>
<dbReference type="RefSeq" id="WP_146850752.1">
    <property type="nucleotide sequence ID" value="NZ_BKAG01000015.1"/>
</dbReference>
<dbReference type="Pfam" id="PF01261">
    <property type="entry name" value="AP_endonuc_2"/>
    <property type="match status" value="1"/>
</dbReference>
<dbReference type="InterPro" id="IPR050312">
    <property type="entry name" value="IolE/XylAMocC-like"/>
</dbReference>
<sequence>MNDPAKAHVHEIMMNRRALLSTATTAAVATTMSPRITSAGQFTGKIRKSLKWGMAQKAAQGMSLTEAFKKLRTCGYEGIEPSLIGHVTEENAAEWITASKESGLIIDGTVGGRAEGLEAGIDLTKKLGGDSMLVVLAYPADQPLGQTWKESVARMKAAAPHAEKQGIKMLIENVWNTFLISAYDMARFIDEVGSPWVGVHLDIGNQMRWGIAEHWVEVLGKRSGKLDVKEYHLDKAMKEGMRKGFDTPLGEGSINWPAVRAELAKINFTGWAAAEVKAGDWDYLADVARRMDKVLDL</sequence>
<comment type="caution">
    <text evidence="2">The sequence shown here is derived from an EMBL/GenBank/DDBJ whole genome shotgun (WGS) entry which is preliminary data.</text>
</comment>
<reference evidence="2 3" key="1">
    <citation type="submission" date="2019-07" db="EMBL/GenBank/DDBJ databases">
        <title>Whole genome shotgun sequence of Brevifollis gellanilyticus NBRC 108608.</title>
        <authorList>
            <person name="Hosoyama A."/>
            <person name="Uohara A."/>
            <person name="Ohji S."/>
            <person name="Ichikawa N."/>
        </authorList>
    </citation>
    <scope>NUCLEOTIDE SEQUENCE [LARGE SCALE GENOMIC DNA]</scope>
    <source>
        <strain evidence="2 3">NBRC 108608</strain>
    </source>
</reference>
<dbReference type="Gene3D" id="3.20.20.150">
    <property type="entry name" value="Divalent-metal-dependent TIM barrel enzymes"/>
    <property type="match status" value="1"/>
</dbReference>
<dbReference type="InterPro" id="IPR006311">
    <property type="entry name" value="TAT_signal"/>
</dbReference>
<evidence type="ECO:0000313" key="3">
    <source>
        <dbReference type="Proteomes" id="UP000321577"/>
    </source>
</evidence>
<organism evidence="2 3">
    <name type="scientific">Brevifollis gellanilyticus</name>
    <dbReference type="NCBI Taxonomy" id="748831"/>
    <lineage>
        <taxon>Bacteria</taxon>
        <taxon>Pseudomonadati</taxon>
        <taxon>Verrucomicrobiota</taxon>
        <taxon>Verrucomicrobiia</taxon>
        <taxon>Verrucomicrobiales</taxon>
        <taxon>Verrucomicrobiaceae</taxon>
    </lineage>
</organism>